<dbReference type="CDD" id="cd00075">
    <property type="entry name" value="HATPase"/>
    <property type="match status" value="1"/>
</dbReference>
<evidence type="ECO:0000256" key="9">
    <source>
        <dbReference type="ARBA" id="ARBA00022840"/>
    </source>
</evidence>
<keyword evidence="10 13" id="KW-1133">Transmembrane helix</keyword>
<dbReference type="InterPro" id="IPR036097">
    <property type="entry name" value="HisK_dim/P_sf"/>
</dbReference>
<dbReference type="InterPro" id="IPR004358">
    <property type="entry name" value="Sig_transdc_His_kin-like_C"/>
</dbReference>
<keyword evidence="17" id="KW-1185">Reference proteome</keyword>
<feature type="transmembrane region" description="Helical" evidence="13">
    <location>
        <begin position="6"/>
        <end position="25"/>
    </location>
</feature>
<dbReference type="InterPro" id="IPR038318">
    <property type="entry name" value="KdpD_sf"/>
</dbReference>
<evidence type="ECO:0000256" key="13">
    <source>
        <dbReference type="SAM" id="Phobius"/>
    </source>
</evidence>
<feature type="domain" description="PAC" evidence="15">
    <location>
        <begin position="345"/>
        <end position="397"/>
    </location>
</feature>
<dbReference type="PANTHER" id="PTHR43711:SF31">
    <property type="entry name" value="HISTIDINE KINASE"/>
    <property type="match status" value="1"/>
</dbReference>
<dbReference type="KEGG" id="hbs:IPV69_13890"/>
<dbReference type="CDD" id="cd00082">
    <property type="entry name" value="HisKA"/>
    <property type="match status" value="1"/>
</dbReference>
<dbReference type="PANTHER" id="PTHR43711">
    <property type="entry name" value="TWO-COMPONENT HISTIDINE KINASE"/>
    <property type="match status" value="1"/>
</dbReference>
<keyword evidence="4" id="KW-0597">Phosphoprotein</keyword>
<evidence type="ECO:0000256" key="11">
    <source>
        <dbReference type="ARBA" id="ARBA00023012"/>
    </source>
</evidence>
<dbReference type="Pfam" id="PF13426">
    <property type="entry name" value="PAS_9"/>
    <property type="match status" value="1"/>
</dbReference>
<evidence type="ECO:0000313" key="17">
    <source>
        <dbReference type="Proteomes" id="UP000593765"/>
    </source>
</evidence>
<dbReference type="SMART" id="SM00388">
    <property type="entry name" value="HisKA"/>
    <property type="match status" value="1"/>
</dbReference>
<dbReference type="PROSITE" id="PS50109">
    <property type="entry name" value="HIS_KIN"/>
    <property type="match status" value="1"/>
</dbReference>
<keyword evidence="12 13" id="KW-0472">Membrane</keyword>
<evidence type="ECO:0000256" key="7">
    <source>
        <dbReference type="ARBA" id="ARBA00022741"/>
    </source>
</evidence>
<evidence type="ECO:0000256" key="2">
    <source>
        <dbReference type="ARBA" id="ARBA00004141"/>
    </source>
</evidence>
<feature type="domain" description="Histidine kinase" evidence="14">
    <location>
        <begin position="414"/>
        <end position="631"/>
    </location>
</feature>
<comment type="catalytic activity">
    <reaction evidence="1">
        <text>ATP + protein L-histidine = ADP + protein N-phospho-L-histidine.</text>
        <dbReference type="EC" id="2.7.13.3"/>
    </reaction>
</comment>
<keyword evidence="9" id="KW-0067">ATP-binding</keyword>
<dbReference type="Pfam" id="PF00512">
    <property type="entry name" value="HisKA"/>
    <property type="match status" value="1"/>
</dbReference>
<keyword evidence="11" id="KW-0902">Two-component regulatory system</keyword>
<dbReference type="SUPFAM" id="SSF55874">
    <property type="entry name" value="ATPase domain of HSP90 chaperone/DNA topoisomerase II/histidine kinase"/>
    <property type="match status" value="1"/>
</dbReference>
<evidence type="ECO:0000256" key="5">
    <source>
        <dbReference type="ARBA" id="ARBA00022679"/>
    </source>
</evidence>
<dbReference type="SUPFAM" id="SSF55785">
    <property type="entry name" value="PYP-like sensor domain (PAS domain)"/>
    <property type="match status" value="2"/>
</dbReference>
<dbReference type="InterPro" id="IPR005467">
    <property type="entry name" value="His_kinase_dom"/>
</dbReference>
<protein>
    <recommendedName>
        <fullName evidence="3">histidine kinase</fullName>
        <ecNumber evidence="3">2.7.13.3</ecNumber>
    </recommendedName>
</protein>
<dbReference type="Pfam" id="PF08448">
    <property type="entry name" value="PAS_4"/>
    <property type="match status" value="1"/>
</dbReference>
<evidence type="ECO:0000256" key="4">
    <source>
        <dbReference type="ARBA" id="ARBA00022553"/>
    </source>
</evidence>
<comment type="subcellular location">
    <subcellularLocation>
        <location evidence="2">Membrane</location>
        <topology evidence="2">Multi-pass membrane protein</topology>
    </subcellularLocation>
</comment>
<evidence type="ECO:0000259" key="14">
    <source>
        <dbReference type="PROSITE" id="PS50109"/>
    </source>
</evidence>
<dbReference type="NCBIfam" id="TIGR00229">
    <property type="entry name" value="sensory_box"/>
    <property type="match status" value="1"/>
</dbReference>
<dbReference type="Proteomes" id="UP000593765">
    <property type="component" value="Chromosome"/>
</dbReference>
<proteinExistence type="predicted"/>
<dbReference type="CDD" id="cd00130">
    <property type="entry name" value="PAS"/>
    <property type="match status" value="1"/>
</dbReference>
<dbReference type="SMART" id="SM00387">
    <property type="entry name" value="HATPase_c"/>
    <property type="match status" value="1"/>
</dbReference>
<organism evidence="16 17">
    <name type="scientific">Humisphaera borealis</name>
    <dbReference type="NCBI Taxonomy" id="2807512"/>
    <lineage>
        <taxon>Bacteria</taxon>
        <taxon>Pseudomonadati</taxon>
        <taxon>Planctomycetota</taxon>
        <taxon>Phycisphaerae</taxon>
        <taxon>Tepidisphaerales</taxon>
        <taxon>Tepidisphaeraceae</taxon>
        <taxon>Humisphaera</taxon>
    </lineage>
</organism>
<dbReference type="InterPro" id="IPR025201">
    <property type="entry name" value="KdpD_TM"/>
</dbReference>
<name>A0A7M2WQ55_9BACT</name>
<evidence type="ECO:0000313" key="16">
    <source>
        <dbReference type="EMBL" id="QOV87382.1"/>
    </source>
</evidence>
<keyword evidence="7" id="KW-0547">Nucleotide-binding</keyword>
<dbReference type="SUPFAM" id="SSF47384">
    <property type="entry name" value="Homodimeric domain of signal transducing histidine kinase"/>
    <property type="match status" value="1"/>
</dbReference>
<evidence type="ECO:0000256" key="12">
    <source>
        <dbReference type="ARBA" id="ARBA00023136"/>
    </source>
</evidence>
<keyword evidence="5" id="KW-0808">Transferase</keyword>
<dbReference type="Gene3D" id="1.20.120.620">
    <property type="entry name" value="Backbone structure of the membrane domain of e. Coli histidine kinase receptor kdpd"/>
    <property type="match status" value="1"/>
</dbReference>
<reference evidence="16 17" key="1">
    <citation type="submission" date="2020-10" db="EMBL/GenBank/DDBJ databases">
        <title>Wide distribution of Phycisphaera-like planctomycetes from WD2101 soil group in peatlands and genome analysis of the first cultivated representative.</title>
        <authorList>
            <person name="Dedysh S.N."/>
            <person name="Beletsky A.V."/>
            <person name="Ivanova A."/>
            <person name="Kulichevskaya I.S."/>
            <person name="Suzina N.E."/>
            <person name="Philippov D.A."/>
            <person name="Rakitin A.L."/>
            <person name="Mardanov A.V."/>
            <person name="Ravin N.V."/>
        </authorList>
    </citation>
    <scope>NUCLEOTIDE SEQUENCE [LARGE SCALE GENOMIC DNA]</scope>
    <source>
        <strain evidence="16 17">M1803</strain>
    </source>
</reference>
<keyword evidence="8" id="KW-0418">Kinase</keyword>
<gene>
    <name evidence="16" type="ORF">IPV69_13890</name>
</gene>
<dbReference type="Gene3D" id="1.10.287.130">
    <property type="match status" value="1"/>
</dbReference>
<dbReference type="Gene3D" id="3.30.565.10">
    <property type="entry name" value="Histidine kinase-like ATPase, C-terminal domain"/>
    <property type="match status" value="1"/>
</dbReference>
<dbReference type="InterPro" id="IPR003661">
    <property type="entry name" value="HisK_dim/P_dom"/>
</dbReference>
<evidence type="ECO:0000256" key="10">
    <source>
        <dbReference type="ARBA" id="ARBA00022989"/>
    </source>
</evidence>
<dbReference type="InterPro" id="IPR050736">
    <property type="entry name" value="Sensor_HK_Regulatory"/>
</dbReference>
<feature type="domain" description="PAC" evidence="15">
    <location>
        <begin position="202"/>
        <end position="254"/>
    </location>
</feature>
<evidence type="ECO:0000259" key="15">
    <source>
        <dbReference type="PROSITE" id="PS50113"/>
    </source>
</evidence>
<accession>A0A7M2WQ55</accession>
<evidence type="ECO:0000256" key="3">
    <source>
        <dbReference type="ARBA" id="ARBA00012438"/>
    </source>
</evidence>
<dbReference type="GO" id="GO:0005524">
    <property type="term" value="F:ATP binding"/>
    <property type="evidence" value="ECO:0007669"/>
    <property type="project" value="UniProtKB-KW"/>
</dbReference>
<dbReference type="EMBL" id="CP063458">
    <property type="protein sequence ID" value="QOV87382.1"/>
    <property type="molecule type" value="Genomic_DNA"/>
</dbReference>
<dbReference type="Pfam" id="PF13493">
    <property type="entry name" value="DUF4118"/>
    <property type="match status" value="1"/>
</dbReference>
<evidence type="ECO:0000256" key="1">
    <source>
        <dbReference type="ARBA" id="ARBA00000085"/>
    </source>
</evidence>
<dbReference type="InterPro" id="IPR003594">
    <property type="entry name" value="HATPase_dom"/>
</dbReference>
<dbReference type="GO" id="GO:0000155">
    <property type="term" value="F:phosphorelay sensor kinase activity"/>
    <property type="evidence" value="ECO:0007669"/>
    <property type="project" value="InterPro"/>
</dbReference>
<dbReference type="EC" id="2.7.13.3" evidence="3"/>
<evidence type="ECO:0000256" key="6">
    <source>
        <dbReference type="ARBA" id="ARBA00022692"/>
    </source>
</evidence>
<sequence length="633" mass="69858">MTSVLFRYLFAVGVVLAAGGIRWWLGQTYGVLPPFLTFYPAVLLVASVAGGEPGILATLASTLLADYLFIPPCGSISVTSTSDFLSLSIFAGCNLCLCVLGDRLRQTRQVEAVAQQTELQKRAEAELLQTNDRLRLFAAHAPAAIAMLDDRMRYVAVSQRWLSDYGMRGKDVIGQCHYEMFPEIPERWKMIHRRCLAGAVERAEEDPFVRADGNTQWLRWEVRPWNIAAAKAGGIIVFSEDITERKRAEAEILELNEHLRSKVAELEALFAVIPIGVAVAEDAECRTIRANAVLSKMLGTPVTANVSKSAPLDQRPGYRAMRDGAELAPDDLPLQVAARTGHQVENFEIDVVPVDGPAVPIAANARPLLDSLGKPRGAVGVFWDMTELKQAESLRVAKEAAEIANRAKDDFLAAVTHDLRTPISAIRLHAEILRRLNSSPELRDSIGWIEQSAKDQSRLIDDILDTTRILHGKLRIELLRVDLVPVVRAAMTTVAPFAGERGVQLVLDQPEDFPLFVEGDSLRLQQICWNLLTNAVKFSPRGSLVRIRPGRESTHISIQVIDQGKGIEPDFLPHVFDRMSQTGDHHSRRLGLGLGLYIVRELVQLHGGSVRAESEGAGRGATFYVQLPLHRTT</sequence>
<feature type="transmembrane region" description="Helical" evidence="13">
    <location>
        <begin position="37"/>
        <end position="64"/>
    </location>
</feature>
<evidence type="ECO:0000256" key="8">
    <source>
        <dbReference type="ARBA" id="ARBA00022777"/>
    </source>
</evidence>
<dbReference type="Pfam" id="PF02518">
    <property type="entry name" value="HATPase_c"/>
    <property type="match status" value="1"/>
</dbReference>
<dbReference type="InterPro" id="IPR036890">
    <property type="entry name" value="HATPase_C_sf"/>
</dbReference>
<dbReference type="InterPro" id="IPR000014">
    <property type="entry name" value="PAS"/>
</dbReference>
<dbReference type="PRINTS" id="PR00344">
    <property type="entry name" value="BCTRLSENSOR"/>
</dbReference>
<dbReference type="Gene3D" id="3.30.450.20">
    <property type="entry name" value="PAS domain"/>
    <property type="match status" value="2"/>
</dbReference>
<dbReference type="AlphaFoldDB" id="A0A7M2WQ55"/>
<dbReference type="InterPro" id="IPR035965">
    <property type="entry name" value="PAS-like_dom_sf"/>
</dbReference>
<keyword evidence="6 13" id="KW-0812">Transmembrane</keyword>
<dbReference type="RefSeq" id="WP_206290282.1">
    <property type="nucleotide sequence ID" value="NZ_CP063458.1"/>
</dbReference>
<dbReference type="InterPro" id="IPR013656">
    <property type="entry name" value="PAS_4"/>
</dbReference>
<dbReference type="InterPro" id="IPR000700">
    <property type="entry name" value="PAS-assoc_C"/>
</dbReference>
<dbReference type="GO" id="GO:0016020">
    <property type="term" value="C:membrane"/>
    <property type="evidence" value="ECO:0007669"/>
    <property type="project" value="UniProtKB-SubCell"/>
</dbReference>
<dbReference type="PROSITE" id="PS50113">
    <property type="entry name" value="PAC"/>
    <property type="match status" value="2"/>
</dbReference>